<dbReference type="Proteomes" id="UP001229355">
    <property type="component" value="Chromosome 2"/>
</dbReference>
<evidence type="ECO:0000256" key="3">
    <source>
        <dbReference type="ARBA" id="ARBA00022519"/>
    </source>
</evidence>
<accession>A0ABY8DK24</accession>
<evidence type="ECO:0000259" key="10">
    <source>
        <dbReference type="Pfam" id="PF00884"/>
    </source>
</evidence>
<keyword evidence="3" id="KW-0997">Cell inner membrane</keyword>
<feature type="domain" description="Phosphoethanolamine transferase N-terminal" evidence="11">
    <location>
        <begin position="54"/>
        <end position="201"/>
    </location>
</feature>
<evidence type="ECO:0000256" key="7">
    <source>
        <dbReference type="ARBA" id="ARBA00023136"/>
    </source>
</evidence>
<keyword evidence="13" id="KW-1185">Reference proteome</keyword>
<sequence>MTFSRIRRPEIGSVALSAIAAAYLLLATNNSFWAHAECYFGTSKAGLLLFGAALFLALFSILIPLSVKYLMKPALIFLIVVSASTSYFADVFGVIIDRDMIGNAAVTTPAEASHLLTGSLAQHLVVYALVPSLIVAWVKIRHRRFLPKFIVNFLFVTVALFAAGGLIYSNFATFAYVLREHTDLMKRFNPTGPLVAAARYGLSTYRERNLVVQPLGTDAHQGGRIAHVGKPVVVVVVAGETARAMNFSLDGYGRETNPELKALGVVNYPNTTSCGTATAVSLPCMFSVYPRAEYSDWKARSTENLVNVLTHAGVSVSWWDNNTGSKGIADLISFASMTKQKNSPLCRKGECLDEIFLEELDRKLGATTGNSVIVLHQLGSHGPSYYLRYPEAFRRFTPDCRTPELMRCTTAEIINAYDNTILYTDHVLASVAKLLEKHQDRLAGAMIYMSDHGESLGENGIYLHGAPYAIAPKEQTQVPFVAWFSKPYQAAMGVDTGCLAKQSDQPRSHDNLFHTVLGMMDVETKIYNRALDTFASCTRPDKRKARPGFHAVDSQSIADPASRGALTHG</sequence>
<evidence type="ECO:0000313" key="13">
    <source>
        <dbReference type="Proteomes" id="UP001229355"/>
    </source>
</evidence>
<feature type="transmembrane region" description="Helical" evidence="9">
    <location>
        <begin position="150"/>
        <end position="178"/>
    </location>
</feature>
<gene>
    <name evidence="12" type="ORF">PZN02_004079</name>
</gene>
<evidence type="ECO:0000256" key="6">
    <source>
        <dbReference type="ARBA" id="ARBA00022989"/>
    </source>
</evidence>
<dbReference type="CDD" id="cd16017">
    <property type="entry name" value="LptA"/>
    <property type="match status" value="1"/>
</dbReference>
<evidence type="ECO:0000256" key="2">
    <source>
        <dbReference type="ARBA" id="ARBA00022475"/>
    </source>
</evidence>
<keyword evidence="5 9" id="KW-0812">Transmembrane</keyword>
<evidence type="ECO:0000256" key="8">
    <source>
        <dbReference type="SAM" id="MobiDB-lite"/>
    </source>
</evidence>
<evidence type="ECO:0000256" key="5">
    <source>
        <dbReference type="ARBA" id="ARBA00022692"/>
    </source>
</evidence>
<dbReference type="GO" id="GO:0016740">
    <property type="term" value="F:transferase activity"/>
    <property type="evidence" value="ECO:0007669"/>
    <property type="project" value="UniProtKB-KW"/>
</dbReference>
<evidence type="ECO:0000256" key="9">
    <source>
        <dbReference type="SAM" id="Phobius"/>
    </source>
</evidence>
<evidence type="ECO:0000259" key="11">
    <source>
        <dbReference type="Pfam" id="PF08019"/>
    </source>
</evidence>
<dbReference type="Pfam" id="PF08019">
    <property type="entry name" value="EptA_B_N"/>
    <property type="match status" value="1"/>
</dbReference>
<evidence type="ECO:0000313" key="12">
    <source>
        <dbReference type="EMBL" id="WEX90533.1"/>
    </source>
</evidence>
<keyword evidence="2" id="KW-1003">Cell membrane</keyword>
<evidence type="ECO:0000256" key="4">
    <source>
        <dbReference type="ARBA" id="ARBA00022679"/>
    </source>
</evidence>
<dbReference type="InterPro" id="IPR017850">
    <property type="entry name" value="Alkaline_phosphatase_core_sf"/>
</dbReference>
<dbReference type="RefSeq" id="WP_280662497.1">
    <property type="nucleotide sequence ID" value="NZ_CP120374.1"/>
</dbReference>
<name>A0ABY8DK24_9HYPH</name>
<protein>
    <submittedName>
        <fullName evidence="12">Phosphoethanolamine transferase</fullName>
    </submittedName>
</protein>
<dbReference type="PANTHER" id="PTHR30443:SF0">
    <property type="entry name" value="PHOSPHOETHANOLAMINE TRANSFERASE EPTA"/>
    <property type="match status" value="1"/>
</dbReference>
<dbReference type="PANTHER" id="PTHR30443">
    <property type="entry name" value="INNER MEMBRANE PROTEIN"/>
    <property type="match status" value="1"/>
</dbReference>
<dbReference type="Gene3D" id="3.40.720.10">
    <property type="entry name" value="Alkaline Phosphatase, subunit A"/>
    <property type="match status" value="1"/>
</dbReference>
<keyword evidence="4 12" id="KW-0808">Transferase</keyword>
<feature type="region of interest" description="Disordered" evidence="8">
    <location>
        <begin position="541"/>
        <end position="569"/>
    </location>
</feature>
<reference evidence="12 13" key="1">
    <citation type="submission" date="2023-03" db="EMBL/GenBank/DDBJ databases">
        <authorList>
            <person name="Kaur S."/>
            <person name="Espinosa-Saiz D."/>
            <person name="Velazquez E."/>
            <person name="Menendez E."/>
            <person name="diCenzo G.C."/>
        </authorList>
    </citation>
    <scope>NUCLEOTIDE SEQUENCE [LARGE SCALE GENOMIC DNA]</scope>
    <source>
        <strain evidence="12 13">LMG 24692</strain>
    </source>
</reference>
<keyword evidence="6 9" id="KW-1133">Transmembrane helix</keyword>
<dbReference type="NCBIfam" id="NF028537">
    <property type="entry name" value="P_eth_NH2_trans"/>
    <property type="match status" value="1"/>
</dbReference>
<comment type="subcellular location">
    <subcellularLocation>
        <location evidence="1">Cell inner membrane</location>
        <topology evidence="1">Multi-pass membrane protein</topology>
    </subcellularLocation>
</comment>
<organism evidence="12 13">
    <name type="scientific">Sinorhizobium garamanticum</name>
    <dbReference type="NCBI Taxonomy" id="680247"/>
    <lineage>
        <taxon>Bacteria</taxon>
        <taxon>Pseudomonadati</taxon>
        <taxon>Pseudomonadota</taxon>
        <taxon>Alphaproteobacteria</taxon>
        <taxon>Hyphomicrobiales</taxon>
        <taxon>Rhizobiaceae</taxon>
        <taxon>Sinorhizobium/Ensifer group</taxon>
        <taxon>Sinorhizobium</taxon>
    </lineage>
</organism>
<dbReference type="InterPro" id="IPR000917">
    <property type="entry name" value="Sulfatase_N"/>
</dbReference>
<evidence type="ECO:0000256" key="1">
    <source>
        <dbReference type="ARBA" id="ARBA00004429"/>
    </source>
</evidence>
<dbReference type="InterPro" id="IPR040423">
    <property type="entry name" value="PEA_transferase"/>
</dbReference>
<keyword evidence="7 9" id="KW-0472">Membrane</keyword>
<feature type="domain" description="Sulfatase N-terminal" evidence="10">
    <location>
        <begin position="234"/>
        <end position="522"/>
    </location>
</feature>
<proteinExistence type="predicted"/>
<feature type="transmembrane region" description="Helical" evidence="9">
    <location>
        <begin position="116"/>
        <end position="138"/>
    </location>
</feature>
<dbReference type="InterPro" id="IPR058130">
    <property type="entry name" value="PEA_transf_C"/>
</dbReference>
<feature type="transmembrane region" description="Helical" evidence="9">
    <location>
        <begin position="46"/>
        <end position="67"/>
    </location>
</feature>
<feature type="transmembrane region" description="Helical" evidence="9">
    <location>
        <begin position="74"/>
        <end position="96"/>
    </location>
</feature>
<dbReference type="EMBL" id="CP120374">
    <property type="protein sequence ID" value="WEX90533.1"/>
    <property type="molecule type" value="Genomic_DNA"/>
</dbReference>
<dbReference type="SUPFAM" id="SSF53649">
    <property type="entry name" value="Alkaline phosphatase-like"/>
    <property type="match status" value="1"/>
</dbReference>
<dbReference type="InterPro" id="IPR012549">
    <property type="entry name" value="EptA-like_N"/>
</dbReference>
<dbReference type="Pfam" id="PF00884">
    <property type="entry name" value="Sulfatase"/>
    <property type="match status" value="1"/>
</dbReference>